<dbReference type="KEGG" id="kak:Kalk_08815"/>
<dbReference type="Pfam" id="PF00005">
    <property type="entry name" value="ABC_tran"/>
    <property type="match status" value="1"/>
</dbReference>
<dbReference type="Proteomes" id="UP000235116">
    <property type="component" value="Chromosome"/>
</dbReference>
<evidence type="ECO:0000313" key="10">
    <source>
        <dbReference type="EMBL" id="AUM14887.1"/>
    </source>
</evidence>
<evidence type="ECO:0000256" key="2">
    <source>
        <dbReference type="ARBA" id="ARBA00022448"/>
    </source>
</evidence>
<keyword evidence="6 10" id="KW-0067">ATP-binding</keyword>
<evidence type="ECO:0000256" key="8">
    <source>
        <dbReference type="ARBA" id="ARBA00023136"/>
    </source>
</evidence>
<keyword evidence="4" id="KW-0997">Cell inner membrane</keyword>
<name>A0A2K9LRJ2_9GAMM</name>
<gene>
    <name evidence="10" type="ORF">Kalk_08815</name>
</gene>
<evidence type="ECO:0000256" key="7">
    <source>
        <dbReference type="ARBA" id="ARBA00022967"/>
    </source>
</evidence>
<evidence type="ECO:0000256" key="5">
    <source>
        <dbReference type="ARBA" id="ARBA00022741"/>
    </source>
</evidence>
<keyword evidence="11" id="KW-1185">Reference proteome</keyword>
<evidence type="ECO:0000256" key="6">
    <source>
        <dbReference type="ARBA" id="ARBA00022840"/>
    </source>
</evidence>
<dbReference type="GO" id="GO:0005524">
    <property type="term" value="F:ATP binding"/>
    <property type="evidence" value="ECO:0007669"/>
    <property type="project" value="UniProtKB-KW"/>
</dbReference>
<dbReference type="PANTHER" id="PTHR43166">
    <property type="entry name" value="AMINO ACID IMPORT ATP-BINDING PROTEIN"/>
    <property type="match status" value="1"/>
</dbReference>
<keyword evidence="7" id="KW-1278">Translocase</keyword>
<evidence type="ECO:0000256" key="4">
    <source>
        <dbReference type="ARBA" id="ARBA00022519"/>
    </source>
</evidence>
<reference evidence="11" key="1">
    <citation type="submission" date="2017-08" db="EMBL/GenBank/DDBJ databases">
        <title>Direct submision.</title>
        <authorList>
            <person name="Kim S.-J."/>
            <person name="Rhee S.-K."/>
        </authorList>
    </citation>
    <scope>NUCLEOTIDE SEQUENCE [LARGE SCALE GENOMIC DNA]</scope>
    <source>
        <strain evidence="11">GI5</strain>
    </source>
</reference>
<dbReference type="SUPFAM" id="SSF52540">
    <property type="entry name" value="P-loop containing nucleoside triphosphate hydrolases"/>
    <property type="match status" value="1"/>
</dbReference>
<dbReference type="InterPro" id="IPR050086">
    <property type="entry name" value="MetN_ABC_transporter-like"/>
</dbReference>
<dbReference type="AlphaFoldDB" id="A0A2K9LRJ2"/>
<organism evidence="10 11">
    <name type="scientific">Ketobacter alkanivorans</name>
    <dbReference type="NCBI Taxonomy" id="1917421"/>
    <lineage>
        <taxon>Bacteria</taxon>
        <taxon>Pseudomonadati</taxon>
        <taxon>Pseudomonadota</taxon>
        <taxon>Gammaproteobacteria</taxon>
        <taxon>Pseudomonadales</taxon>
        <taxon>Ketobacteraceae</taxon>
        <taxon>Ketobacter</taxon>
    </lineage>
</organism>
<dbReference type="InterPro" id="IPR003593">
    <property type="entry name" value="AAA+_ATPase"/>
</dbReference>
<evidence type="ECO:0000259" key="9">
    <source>
        <dbReference type="PROSITE" id="PS50893"/>
    </source>
</evidence>
<dbReference type="PANTHER" id="PTHR43166:SF6">
    <property type="entry name" value="PHOSPHONATES IMPORT ATP-BINDING PROTEIN PHNC"/>
    <property type="match status" value="1"/>
</dbReference>
<accession>A0A2K9LRJ2</accession>
<evidence type="ECO:0000313" key="11">
    <source>
        <dbReference type="Proteomes" id="UP000235116"/>
    </source>
</evidence>
<dbReference type="EMBL" id="CP022684">
    <property type="protein sequence ID" value="AUM14887.1"/>
    <property type="molecule type" value="Genomic_DNA"/>
</dbReference>
<dbReference type="GO" id="GO:0005886">
    <property type="term" value="C:plasma membrane"/>
    <property type="evidence" value="ECO:0007669"/>
    <property type="project" value="UniProtKB-SubCell"/>
</dbReference>
<dbReference type="InterPro" id="IPR003439">
    <property type="entry name" value="ABC_transporter-like_ATP-bd"/>
</dbReference>
<keyword evidence="2" id="KW-0813">Transport</keyword>
<dbReference type="SMART" id="SM00382">
    <property type="entry name" value="AAA"/>
    <property type="match status" value="1"/>
</dbReference>
<dbReference type="GO" id="GO:0016887">
    <property type="term" value="F:ATP hydrolysis activity"/>
    <property type="evidence" value="ECO:0007669"/>
    <property type="project" value="InterPro"/>
</dbReference>
<evidence type="ECO:0000256" key="3">
    <source>
        <dbReference type="ARBA" id="ARBA00022475"/>
    </source>
</evidence>
<protein>
    <submittedName>
        <fullName evidence="10">Phosphonate ABC transporter ATP-binding protein</fullName>
    </submittedName>
</protein>
<dbReference type="InterPro" id="IPR027417">
    <property type="entry name" value="P-loop_NTPase"/>
</dbReference>
<evidence type="ECO:0000256" key="1">
    <source>
        <dbReference type="ARBA" id="ARBA00004417"/>
    </source>
</evidence>
<comment type="subcellular location">
    <subcellularLocation>
        <location evidence="1">Cell inner membrane</location>
        <topology evidence="1">Peripheral membrane protein</topology>
    </subcellularLocation>
</comment>
<sequence>MFEIDGLDLKYQGQSILQQVSLRIAHGERVALIGKSGAGKSTLLAHLRALQPQQIAWCPQHTGLVPMLSVYHNIYMGALHRHNSIYNLANLIRPLSRPFQEVAQLADQLLLRNWLLTSVDQLSGGQQQRTAIGRALYQQKPVFIGDEPVSGLDDFQANTLLKLIAERHSTLILALHDIEQALQLCDRIIGLKDQRIALDAPSASLSAADLTPLYQ</sequence>
<keyword evidence="8" id="KW-0472">Membrane</keyword>
<dbReference type="Gene3D" id="3.40.50.300">
    <property type="entry name" value="P-loop containing nucleotide triphosphate hydrolases"/>
    <property type="match status" value="1"/>
</dbReference>
<feature type="domain" description="ABC transporter" evidence="9">
    <location>
        <begin position="2"/>
        <end position="215"/>
    </location>
</feature>
<keyword evidence="3" id="KW-1003">Cell membrane</keyword>
<keyword evidence="5" id="KW-0547">Nucleotide-binding</keyword>
<dbReference type="OrthoDB" id="9802264at2"/>
<proteinExistence type="predicted"/>
<dbReference type="PROSITE" id="PS50893">
    <property type="entry name" value="ABC_TRANSPORTER_2"/>
    <property type="match status" value="1"/>
</dbReference>